<dbReference type="Proteomes" id="UP001529510">
    <property type="component" value="Unassembled WGS sequence"/>
</dbReference>
<proteinExistence type="predicted"/>
<organism evidence="1 2">
    <name type="scientific">Cirrhinus mrigala</name>
    <name type="common">Mrigala</name>
    <dbReference type="NCBI Taxonomy" id="683832"/>
    <lineage>
        <taxon>Eukaryota</taxon>
        <taxon>Metazoa</taxon>
        <taxon>Chordata</taxon>
        <taxon>Craniata</taxon>
        <taxon>Vertebrata</taxon>
        <taxon>Euteleostomi</taxon>
        <taxon>Actinopterygii</taxon>
        <taxon>Neopterygii</taxon>
        <taxon>Teleostei</taxon>
        <taxon>Ostariophysi</taxon>
        <taxon>Cypriniformes</taxon>
        <taxon>Cyprinidae</taxon>
        <taxon>Labeoninae</taxon>
        <taxon>Labeonini</taxon>
        <taxon>Cirrhinus</taxon>
    </lineage>
</organism>
<protein>
    <submittedName>
        <fullName evidence="1">Uncharacterized protein</fullName>
    </submittedName>
</protein>
<feature type="non-terminal residue" evidence="1">
    <location>
        <position position="1"/>
    </location>
</feature>
<keyword evidence="2" id="KW-1185">Reference proteome</keyword>
<dbReference type="EMBL" id="JAMKFB020000022">
    <property type="protein sequence ID" value="KAL0159983.1"/>
    <property type="molecule type" value="Genomic_DNA"/>
</dbReference>
<dbReference type="AlphaFoldDB" id="A0ABD0ND74"/>
<evidence type="ECO:0000313" key="2">
    <source>
        <dbReference type="Proteomes" id="UP001529510"/>
    </source>
</evidence>
<name>A0ABD0ND74_CIRMR</name>
<gene>
    <name evidence="1" type="ORF">M9458_043708</name>
</gene>
<accession>A0ABD0ND74</accession>
<evidence type="ECO:0000313" key="1">
    <source>
        <dbReference type="EMBL" id="KAL0159983.1"/>
    </source>
</evidence>
<sequence>QKSICVVKGSGVTLECSYSNINIKTVFCETSDLKRLFNTHNIRQYQLMFIMNDGVKHLSSAAVNLTVTGET</sequence>
<feature type="non-terminal residue" evidence="1">
    <location>
        <position position="71"/>
    </location>
</feature>
<reference evidence="1 2" key="1">
    <citation type="submission" date="2024-05" db="EMBL/GenBank/DDBJ databases">
        <title>Genome sequencing and assembly of Indian major carp, Cirrhinus mrigala (Hamilton, 1822).</title>
        <authorList>
            <person name="Mohindra V."/>
            <person name="Chowdhury L.M."/>
            <person name="Lal K."/>
            <person name="Jena J.K."/>
        </authorList>
    </citation>
    <scope>NUCLEOTIDE SEQUENCE [LARGE SCALE GENOMIC DNA]</scope>
    <source>
        <strain evidence="1">CM1030</strain>
        <tissue evidence="1">Blood</tissue>
    </source>
</reference>
<comment type="caution">
    <text evidence="1">The sequence shown here is derived from an EMBL/GenBank/DDBJ whole genome shotgun (WGS) entry which is preliminary data.</text>
</comment>